<feature type="region of interest" description="Disordered" evidence="1">
    <location>
        <begin position="708"/>
        <end position="733"/>
    </location>
</feature>
<evidence type="ECO:0000313" key="3">
    <source>
        <dbReference type="EMBL" id="KAG0011727.1"/>
    </source>
</evidence>
<dbReference type="AlphaFoldDB" id="A0A9P6MS63"/>
<keyword evidence="4" id="KW-1185">Reference proteome</keyword>
<feature type="compositionally biased region" description="Basic and acidic residues" evidence="1">
    <location>
        <begin position="895"/>
        <end position="907"/>
    </location>
</feature>
<proteinExistence type="predicted"/>
<dbReference type="EMBL" id="JAAAID010001097">
    <property type="protein sequence ID" value="KAG0011727.1"/>
    <property type="molecule type" value="Genomic_DNA"/>
</dbReference>
<feature type="compositionally biased region" description="Basic residues" evidence="1">
    <location>
        <begin position="711"/>
        <end position="726"/>
    </location>
</feature>
<accession>A0A9P6MS63</accession>
<evidence type="ECO:0000256" key="2">
    <source>
        <dbReference type="SAM" id="Phobius"/>
    </source>
</evidence>
<dbReference type="Proteomes" id="UP000703661">
    <property type="component" value="Unassembled WGS sequence"/>
</dbReference>
<name>A0A9P6MS63_9FUNG</name>
<feature type="region of interest" description="Disordered" evidence="1">
    <location>
        <begin position="894"/>
        <end position="950"/>
    </location>
</feature>
<feature type="compositionally biased region" description="Basic and acidic residues" evidence="1">
    <location>
        <begin position="928"/>
        <end position="940"/>
    </location>
</feature>
<keyword evidence="2" id="KW-0472">Membrane</keyword>
<comment type="caution">
    <text evidence="3">The sequence shown here is derived from an EMBL/GenBank/DDBJ whole genome shotgun (WGS) entry which is preliminary data.</text>
</comment>
<feature type="transmembrane region" description="Helical" evidence="2">
    <location>
        <begin position="171"/>
        <end position="187"/>
    </location>
</feature>
<evidence type="ECO:0000256" key="1">
    <source>
        <dbReference type="SAM" id="MobiDB-lite"/>
    </source>
</evidence>
<keyword evidence="2" id="KW-0812">Transmembrane</keyword>
<reference evidence="3" key="1">
    <citation type="journal article" date="2020" name="Fungal Divers.">
        <title>Resolving the Mortierellaceae phylogeny through synthesis of multi-gene phylogenetics and phylogenomics.</title>
        <authorList>
            <person name="Vandepol N."/>
            <person name="Liber J."/>
            <person name="Desiro A."/>
            <person name="Na H."/>
            <person name="Kennedy M."/>
            <person name="Barry K."/>
            <person name="Grigoriev I.V."/>
            <person name="Miller A.N."/>
            <person name="O'Donnell K."/>
            <person name="Stajich J.E."/>
            <person name="Bonito G."/>
        </authorList>
    </citation>
    <scope>NUCLEOTIDE SEQUENCE</scope>
    <source>
        <strain evidence="3">NRRL 2769</strain>
    </source>
</reference>
<sequence>MPRHQVRQMALAKSDSAISNLEIRLAEKRRVWKFHISKANMPLQQAFHWSLESRKSFVEYVTSKSYDIVLCLTESDVLISAECQPYDAVLLCDSDLLFYKSVHVVWRPMGSYKLLRFVSYEEKAILEILGLSSVQLVALSIISGNDYAANVPHLAINTNYRLVKTSKGRKIIAFISLPWPSILILILEQRLFYEKSIIRQYLAHPNVKRRTDNGAAWTEESYNNAFKVFVNMEKDFSTGRFCRKDLRRNAHDAEFSQCAEAKPMNPFATIDKPDPAMKHRHRLRYSPKIRYEPRIKQPALVVMMQYSLKPWKKPPEKPIAPQPTKAKPAAIKPEISEVNGFGRKEMMNALSFKHLTVTLDLDRLSTNVRATLDDELVCKAIVECIRGAVKVALVLDPQCLSQPSARKTRQSSTICVLLLDDDNNCFVKDGGDNGSNALFVKGILMLLYSGNHPSGKLGLAVNTFISRLQELNRLEKLNSTSADLLRNIKDYTPSFVVRSVASQMSAELRRHYKYGIQKLYISVEKMIEKGQLAASQAVNLESEEPTIQLFVKVNAVAVGFDAFHLSFVEHGYMTFTEIELAAFLHKRGELHPVLKKLIGHTDQQRRLIQEELTRDWLRFQTPGLLIQQFIAPVDPKASNATFRLVDPEEIRTHVNKLRSAEFDPRTYNEKGYFLRGSIKIDGTPADMERLLGCTPDKTDQVSYLGIDHGQARKKKRGSRGRRKRGSGKISPTISHTLTSSMEAATAESLSVSAIESSLPPLRGATACFTCHVEHCKANNKYLDKVYNGRNIWFKKYKKMSKEAWAKEFHRLADSLLRMARSLRYVVVGVNDYYSPKKCPTCEQVVAQPESILRLYCPNCRKYLRRDTMGGHNLVNILCAQVEKQERSLYLQPADKGGRYPWKEREDESASSPKVAAGPSQQAGSGGDGGKRKQKMAELARENLASESRPL</sequence>
<organism evidence="3 4">
    <name type="scientific">Entomortierella chlamydospora</name>
    <dbReference type="NCBI Taxonomy" id="101097"/>
    <lineage>
        <taxon>Eukaryota</taxon>
        <taxon>Fungi</taxon>
        <taxon>Fungi incertae sedis</taxon>
        <taxon>Mucoromycota</taxon>
        <taxon>Mortierellomycotina</taxon>
        <taxon>Mortierellomycetes</taxon>
        <taxon>Mortierellales</taxon>
        <taxon>Mortierellaceae</taxon>
        <taxon>Entomortierella</taxon>
    </lineage>
</organism>
<protein>
    <submittedName>
        <fullName evidence="3">Uncharacterized protein</fullName>
    </submittedName>
</protein>
<keyword evidence="2" id="KW-1133">Transmembrane helix</keyword>
<gene>
    <name evidence="3" type="ORF">BGZ80_000457</name>
</gene>
<evidence type="ECO:0000313" key="4">
    <source>
        <dbReference type="Proteomes" id="UP000703661"/>
    </source>
</evidence>